<feature type="compositionally biased region" description="Polar residues" evidence="1">
    <location>
        <begin position="1"/>
        <end position="17"/>
    </location>
</feature>
<gene>
    <name evidence="2" type="ORF">D3Y57_09870</name>
</gene>
<reference evidence="2 3" key="1">
    <citation type="submission" date="2018-09" db="EMBL/GenBank/DDBJ databases">
        <title>Sphingomonas peninsula sp. nov., isolated from fildes peninsula, Antarctic soil.</title>
        <authorList>
            <person name="Yingchao G."/>
        </authorList>
    </citation>
    <scope>NUCLEOTIDE SEQUENCE [LARGE SCALE GENOMIC DNA]</scope>
    <source>
        <strain evidence="2 3">YZ-8</strain>
    </source>
</reference>
<evidence type="ECO:0000256" key="1">
    <source>
        <dbReference type="SAM" id="MobiDB-lite"/>
    </source>
</evidence>
<sequence>MPDTTIPPNWQGRTAFNQDGPIRMTNPEPFSAQDAELLKPTRLRVIRQFADDALVGVVFHAEGVCDGRNARPRMA</sequence>
<protein>
    <submittedName>
        <fullName evidence="2">Uncharacterized protein</fullName>
    </submittedName>
</protein>
<name>A0A494T9Z8_SPHPE</name>
<proteinExistence type="predicted"/>
<evidence type="ECO:0000313" key="2">
    <source>
        <dbReference type="EMBL" id="AYJ86217.1"/>
    </source>
</evidence>
<dbReference type="Proteomes" id="UP000276254">
    <property type="component" value="Chromosome"/>
</dbReference>
<dbReference type="EMBL" id="CP032829">
    <property type="protein sequence ID" value="AYJ86217.1"/>
    <property type="molecule type" value="Genomic_DNA"/>
</dbReference>
<feature type="region of interest" description="Disordered" evidence="1">
    <location>
        <begin position="1"/>
        <end position="28"/>
    </location>
</feature>
<keyword evidence="3" id="KW-1185">Reference proteome</keyword>
<organism evidence="2 3">
    <name type="scientific">Sphingomonas paeninsulae</name>
    <dbReference type="NCBI Taxonomy" id="2319844"/>
    <lineage>
        <taxon>Bacteria</taxon>
        <taxon>Pseudomonadati</taxon>
        <taxon>Pseudomonadota</taxon>
        <taxon>Alphaproteobacteria</taxon>
        <taxon>Sphingomonadales</taxon>
        <taxon>Sphingomonadaceae</taxon>
        <taxon>Sphingomonas</taxon>
    </lineage>
</organism>
<accession>A0A494T9Z8</accession>
<evidence type="ECO:0000313" key="3">
    <source>
        <dbReference type="Proteomes" id="UP000276254"/>
    </source>
</evidence>
<dbReference type="KEGG" id="spha:D3Y57_09870"/>
<dbReference type="AlphaFoldDB" id="A0A494T9Z8"/>